<evidence type="ECO:0008006" key="3">
    <source>
        <dbReference type="Google" id="ProtNLM"/>
    </source>
</evidence>
<keyword evidence="2" id="KW-1185">Reference proteome</keyword>
<name>A0A015KZC9_RHIIW</name>
<dbReference type="AlphaFoldDB" id="A0A015KZC9"/>
<comment type="caution">
    <text evidence="1">The sequence shown here is derived from an EMBL/GenBank/DDBJ whole genome shotgun (WGS) entry which is preliminary data.</text>
</comment>
<accession>A0A015KZC9</accession>
<dbReference type="STRING" id="1432141.A0A015KZC9"/>
<dbReference type="OMA" id="NINGQAC"/>
<dbReference type="OrthoDB" id="2963168at2759"/>
<dbReference type="Proteomes" id="UP000022910">
    <property type="component" value="Unassembled WGS sequence"/>
</dbReference>
<dbReference type="HOGENOM" id="CLU_009958_7_1_1"/>
<sequence>MATSVYEVVVGVDFGTCSSTFAYSHKSNSLSDIVTNDIWPQQGQRGVFKTNTILFYNSQTWNVVGWGSSAITRQEKKKKKKTDNNGLPTGEPPTLSVSLFKLFLGNAREQDKPILPQGLSYRQCVIDYLAEMTKLIKTTIATRWPGINFYKNVLIVLTVPADFSERAKAIMRDCAFKAGLLQFADSPNLEFTTEPEAAAIHCITSLRQLGLKSGANFMIVDCGGGAVDLTMRKLTSNNQISEITERTGDYCGSTFVNKEFLNFLYQKYNLYQSIQQLYYNHNDQFQYLIEEFCNKVKLPFTGDQSDFQNICIDLEDTCPDLMYYVNDEITRQRMEQEEWIIELDFLSVINMFDPVIQRINWLIGNQLNSFGKKCSAIFLVGGFSESIYLVRQVKQTFSKYVPIIEVPSQPITAVVRGAVQYGLNMRTIQTRVLRYTYGVQVLKKWKKGDDPRRKTHNGLKFCFHELAKRGTEVKVNQTFGYVAKPSSLNQIDMTFNIYATTNFDAKYCDDPNTKHLGTLKIDLPDIQLGSKRLVEFYLTFGTMEIKATAKNKNSGLVYQTTLNLDF</sequence>
<evidence type="ECO:0000313" key="1">
    <source>
        <dbReference type="EMBL" id="EXX72939.1"/>
    </source>
</evidence>
<dbReference type="Gene3D" id="3.90.640.10">
    <property type="entry name" value="Actin, Chain A, domain 4"/>
    <property type="match status" value="1"/>
</dbReference>
<dbReference type="SMR" id="A0A015KZC9"/>
<gene>
    <name evidence="1" type="ORF">RirG_064690</name>
</gene>
<organism evidence="1 2">
    <name type="scientific">Rhizophagus irregularis (strain DAOM 197198w)</name>
    <name type="common">Glomus intraradices</name>
    <dbReference type="NCBI Taxonomy" id="1432141"/>
    <lineage>
        <taxon>Eukaryota</taxon>
        <taxon>Fungi</taxon>
        <taxon>Fungi incertae sedis</taxon>
        <taxon>Mucoromycota</taxon>
        <taxon>Glomeromycotina</taxon>
        <taxon>Glomeromycetes</taxon>
        <taxon>Glomerales</taxon>
        <taxon>Glomeraceae</taxon>
        <taxon>Rhizophagus</taxon>
    </lineage>
</organism>
<protein>
    <recommendedName>
        <fullName evidence="3">Actin-like ATPase domain-containing protein</fullName>
    </recommendedName>
</protein>
<evidence type="ECO:0000313" key="2">
    <source>
        <dbReference type="Proteomes" id="UP000022910"/>
    </source>
</evidence>
<dbReference type="EMBL" id="JEMT01014939">
    <property type="protein sequence ID" value="EXX72939.1"/>
    <property type="molecule type" value="Genomic_DNA"/>
</dbReference>
<reference evidence="1 2" key="1">
    <citation type="submission" date="2014-02" db="EMBL/GenBank/DDBJ databases">
        <title>Single nucleus genome sequencing reveals high similarity among nuclei of an endomycorrhizal fungus.</title>
        <authorList>
            <person name="Lin K."/>
            <person name="Geurts R."/>
            <person name="Zhang Z."/>
            <person name="Limpens E."/>
            <person name="Saunders D.G."/>
            <person name="Mu D."/>
            <person name="Pang E."/>
            <person name="Cao H."/>
            <person name="Cha H."/>
            <person name="Lin T."/>
            <person name="Zhou Q."/>
            <person name="Shang Y."/>
            <person name="Li Y."/>
            <person name="Ivanov S."/>
            <person name="Sharma T."/>
            <person name="Velzen R.V."/>
            <person name="Ruijter N.D."/>
            <person name="Aanen D.K."/>
            <person name="Win J."/>
            <person name="Kamoun S."/>
            <person name="Bisseling T."/>
            <person name="Huang S."/>
        </authorList>
    </citation>
    <scope>NUCLEOTIDE SEQUENCE [LARGE SCALE GENOMIC DNA]</scope>
    <source>
        <strain evidence="2">DAOM197198w</strain>
    </source>
</reference>
<dbReference type="PANTHER" id="PTHR14187:SF5">
    <property type="entry name" value="HEAT SHOCK 70 KDA PROTEIN 12A"/>
    <property type="match status" value="1"/>
</dbReference>
<proteinExistence type="predicted"/>
<dbReference type="PANTHER" id="PTHR14187">
    <property type="entry name" value="ALPHA KINASE/ELONGATION FACTOR 2 KINASE"/>
    <property type="match status" value="1"/>
</dbReference>
<dbReference type="SUPFAM" id="SSF53067">
    <property type="entry name" value="Actin-like ATPase domain"/>
    <property type="match status" value="2"/>
</dbReference>
<dbReference type="InterPro" id="IPR043129">
    <property type="entry name" value="ATPase_NBD"/>
</dbReference>
<dbReference type="Gene3D" id="3.30.420.40">
    <property type="match status" value="2"/>
</dbReference>